<protein>
    <submittedName>
        <fullName evidence="2">Uncharacterized protein</fullName>
    </submittedName>
</protein>
<dbReference type="EMBL" id="BDGG01000013">
    <property type="protein sequence ID" value="GAV06306.1"/>
    <property type="molecule type" value="Genomic_DNA"/>
</dbReference>
<feature type="transmembrane region" description="Helical" evidence="1">
    <location>
        <begin position="44"/>
        <end position="69"/>
    </location>
</feature>
<comment type="caution">
    <text evidence="2">The sequence shown here is derived from an EMBL/GenBank/DDBJ whole genome shotgun (WGS) entry which is preliminary data.</text>
</comment>
<evidence type="ECO:0000256" key="1">
    <source>
        <dbReference type="SAM" id="Phobius"/>
    </source>
</evidence>
<sequence length="140" mass="16256">MSDHGFVPATFIRYLWLFGLYHPVKQDGFNELANPKPRLRCKNVYGYVAATLTSMMCLVGLAEYNIFYIKDIATMYFFVLVRVLNNSLILLQTPLILLSLFSSRRRVEETYNRFCVIDISIFTQRKADMLRKALSVLTLV</sequence>
<organism evidence="2 3">
    <name type="scientific">Ramazzottius varieornatus</name>
    <name type="common">Water bear</name>
    <name type="synonym">Tardigrade</name>
    <dbReference type="NCBI Taxonomy" id="947166"/>
    <lineage>
        <taxon>Eukaryota</taxon>
        <taxon>Metazoa</taxon>
        <taxon>Ecdysozoa</taxon>
        <taxon>Tardigrada</taxon>
        <taxon>Eutardigrada</taxon>
        <taxon>Parachela</taxon>
        <taxon>Hypsibioidea</taxon>
        <taxon>Ramazzottiidae</taxon>
        <taxon>Ramazzottius</taxon>
    </lineage>
</organism>
<feature type="transmembrane region" description="Helical" evidence="1">
    <location>
        <begin position="6"/>
        <end position="24"/>
    </location>
</feature>
<keyword evidence="1" id="KW-0472">Membrane</keyword>
<proteinExistence type="predicted"/>
<evidence type="ECO:0000313" key="3">
    <source>
        <dbReference type="Proteomes" id="UP000186922"/>
    </source>
</evidence>
<reference evidence="2 3" key="1">
    <citation type="journal article" date="2016" name="Nat. Commun.">
        <title>Extremotolerant tardigrade genome and improved radiotolerance of human cultured cells by tardigrade-unique protein.</title>
        <authorList>
            <person name="Hashimoto T."/>
            <person name="Horikawa D.D."/>
            <person name="Saito Y."/>
            <person name="Kuwahara H."/>
            <person name="Kozuka-Hata H."/>
            <person name="Shin-I T."/>
            <person name="Minakuchi Y."/>
            <person name="Ohishi K."/>
            <person name="Motoyama A."/>
            <person name="Aizu T."/>
            <person name="Enomoto A."/>
            <person name="Kondo K."/>
            <person name="Tanaka S."/>
            <person name="Hara Y."/>
            <person name="Koshikawa S."/>
            <person name="Sagara H."/>
            <person name="Miura T."/>
            <person name="Yokobori S."/>
            <person name="Miyagawa K."/>
            <person name="Suzuki Y."/>
            <person name="Kubo T."/>
            <person name="Oyama M."/>
            <person name="Kohara Y."/>
            <person name="Fujiyama A."/>
            <person name="Arakawa K."/>
            <person name="Katayama T."/>
            <person name="Toyoda A."/>
            <person name="Kunieda T."/>
        </authorList>
    </citation>
    <scope>NUCLEOTIDE SEQUENCE [LARGE SCALE GENOMIC DNA]</scope>
    <source>
        <strain evidence="2 3">YOKOZUNA-1</strain>
    </source>
</reference>
<dbReference type="AlphaFoldDB" id="A0A1D1VZB7"/>
<evidence type="ECO:0000313" key="2">
    <source>
        <dbReference type="EMBL" id="GAV06306.1"/>
    </source>
</evidence>
<keyword evidence="3" id="KW-1185">Reference proteome</keyword>
<dbReference type="Proteomes" id="UP000186922">
    <property type="component" value="Unassembled WGS sequence"/>
</dbReference>
<name>A0A1D1VZB7_RAMVA</name>
<accession>A0A1D1VZB7</accession>
<keyword evidence="1" id="KW-1133">Transmembrane helix</keyword>
<keyword evidence="1" id="KW-0812">Transmembrane</keyword>
<feature type="transmembrane region" description="Helical" evidence="1">
    <location>
        <begin position="75"/>
        <end position="101"/>
    </location>
</feature>
<gene>
    <name evidence="2" type="primary">RvY_16320-1</name>
    <name evidence="2" type="synonym">RvY_16320.1</name>
    <name evidence="2" type="ORF">RvY_16320</name>
</gene>